<dbReference type="Proteomes" id="UP000186922">
    <property type="component" value="Unassembled WGS sequence"/>
</dbReference>
<reference evidence="1 2" key="1">
    <citation type="journal article" date="2016" name="Nat. Commun.">
        <title>Extremotolerant tardigrade genome and improved radiotolerance of human cultured cells by tardigrade-unique protein.</title>
        <authorList>
            <person name="Hashimoto T."/>
            <person name="Horikawa D.D."/>
            <person name="Saito Y."/>
            <person name="Kuwahara H."/>
            <person name="Kozuka-Hata H."/>
            <person name="Shin-I T."/>
            <person name="Minakuchi Y."/>
            <person name="Ohishi K."/>
            <person name="Motoyama A."/>
            <person name="Aizu T."/>
            <person name="Enomoto A."/>
            <person name="Kondo K."/>
            <person name="Tanaka S."/>
            <person name="Hara Y."/>
            <person name="Koshikawa S."/>
            <person name="Sagara H."/>
            <person name="Miura T."/>
            <person name="Yokobori S."/>
            <person name="Miyagawa K."/>
            <person name="Suzuki Y."/>
            <person name="Kubo T."/>
            <person name="Oyama M."/>
            <person name="Kohara Y."/>
            <person name="Fujiyama A."/>
            <person name="Arakawa K."/>
            <person name="Katayama T."/>
            <person name="Toyoda A."/>
            <person name="Kunieda T."/>
        </authorList>
    </citation>
    <scope>NUCLEOTIDE SEQUENCE [LARGE SCALE GENOMIC DNA]</scope>
    <source>
        <strain evidence="1 2">YOKOZUNA-1</strain>
    </source>
</reference>
<gene>
    <name evidence="1" type="primary">RvY_10713-1</name>
    <name evidence="1" type="synonym">RvY_10713.1</name>
    <name evidence="1" type="ORF">RvY_10713</name>
</gene>
<name>A0A1D1VDN0_RAMVA</name>
<dbReference type="AlphaFoldDB" id="A0A1D1VDN0"/>
<protein>
    <submittedName>
        <fullName evidence="1">Uncharacterized protein</fullName>
    </submittedName>
</protein>
<comment type="caution">
    <text evidence="1">The sequence shown here is derived from an EMBL/GenBank/DDBJ whole genome shotgun (WGS) entry which is preliminary data.</text>
</comment>
<accession>A0A1D1VDN0</accession>
<dbReference type="EMBL" id="BDGG01000005">
    <property type="protein sequence ID" value="GAU99761.1"/>
    <property type="molecule type" value="Genomic_DNA"/>
</dbReference>
<organism evidence="1 2">
    <name type="scientific">Ramazzottius varieornatus</name>
    <name type="common">Water bear</name>
    <name type="synonym">Tardigrade</name>
    <dbReference type="NCBI Taxonomy" id="947166"/>
    <lineage>
        <taxon>Eukaryota</taxon>
        <taxon>Metazoa</taxon>
        <taxon>Ecdysozoa</taxon>
        <taxon>Tardigrada</taxon>
        <taxon>Eutardigrada</taxon>
        <taxon>Parachela</taxon>
        <taxon>Hypsibioidea</taxon>
        <taxon>Ramazzottiidae</taxon>
        <taxon>Ramazzottius</taxon>
    </lineage>
</organism>
<evidence type="ECO:0000313" key="1">
    <source>
        <dbReference type="EMBL" id="GAU99761.1"/>
    </source>
</evidence>
<proteinExistence type="predicted"/>
<keyword evidence="2" id="KW-1185">Reference proteome</keyword>
<sequence>MLWPARLCSPCSCLRPADVLPHTYPRVSSVIVPFVSGFRHGWIIRHRHGEDDRWYRVLAALSTTRGTIAMAYHMAHHTGEPIQAQSRTY</sequence>
<evidence type="ECO:0000313" key="2">
    <source>
        <dbReference type="Proteomes" id="UP000186922"/>
    </source>
</evidence>